<protein>
    <submittedName>
        <fullName evidence="1">Formate dehydrogenase chloroplastic/mitochondrial</fullName>
    </submittedName>
</protein>
<dbReference type="InParanoid" id="A0A1D6HHV1"/>
<proteinExistence type="predicted"/>
<sequence length="172" mass="18956">MAMRRAAQQAARFAMGPHVPHVIAPAERSLHASAASKKIVGVLYKGGEYADRNPSFVGCAEHALGIRGWLESQGHQYVVTDDKDGPNCGKRAVRARAHVTITTEQQAPAPKDHPWRYMPNNAMTPHISGTTIDGQLRYAAGVKDMLERYFKGQDFPVQNYIVKEGKLAGQYQ</sequence>
<organism evidence="1">
    <name type="scientific">Zea mays</name>
    <name type="common">Maize</name>
    <dbReference type="NCBI Taxonomy" id="4577"/>
    <lineage>
        <taxon>Eukaryota</taxon>
        <taxon>Viridiplantae</taxon>
        <taxon>Streptophyta</taxon>
        <taxon>Embryophyta</taxon>
        <taxon>Tracheophyta</taxon>
        <taxon>Spermatophyta</taxon>
        <taxon>Magnoliopsida</taxon>
        <taxon>Liliopsida</taxon>
        <taxon>Poales</taxon>
        <taxon>Poaceae</taxon>
        <taxon>PACMAD clade</taxon>
        <taxon>Panicoideae</taxon>
        <taxon>Andropogonodae</taxon>
        <taxon>Andropogoneae</taxon>
        <taxon>Tripsacinae</taxon>
        <taxon>Zea</taxon>
    </lineage>
</organism>
<evidence type="ECO:0000313" key="1">
    <source>
        <dbReference type="EMBL" id="AQK74098.1"/>
    </source>
</evidence>
<dbReference type="SMR" id="A0A1D6HHV1"/>
<dbReference type="EMBL" id="CM000781">
    <property type="protein sequence ID" value="AQK74098.1"/>
    <property type="molecule type" value="Genomic_DNA"/>
</dbReference>
<dbReference type="Gene3D" id="3.40.50.720">
    <property type="entry name" value="NAD(P)-binding Rossmann-like Domain"/>
    <property type="match status" value="3"/>
</dbReference>
<dbReference type="eggNOG" id="KOG0069">
    <property type="taxonomic scope" value="Eukaryota"/>
</dbReference>
<dbReference type="ExpressionAtlas" id="A0A1D6HHV1">
    <property type="expression patterns" value="baseline and differential"/>
</dbReference>
<gene>
    <name evidence="1" type="ORF">ZEAMMB73_Zm00001d017801</name>
</gene>
<dbReference type="STRING" id="4577.A0A1D6HHV1"/>
<accession>A0A1D6HHV1</accession>
<name>A0A1D6HHV1_MAIZE</name>
<dbReference type="AlphaFoldDB" id="A0A1D6HHV1"/>
<reference evidence="1" key="1">
    <citation type="submission" date="2015-12" db="EMBL/GenBank/DDBJ databases">
        <title>Update maize B73 reference genome by single molecule sequencing technologies.</title>
        <authorList>
            <consortium name="Maize Genome Sequencing Project"/>
            <person name="Ware D."/>
        </authorList>
    </citation>
    <scope>NUCLEOTIDE SEQUENCE</scope>
    <source>
        <tissue evidence="1">Seedling</tissue>
    </source>
</reference>
<dbReference type="SUPFAM" id="SSF52283">
    <property type="entry name" value="Formate/glycerate dehydrogenase catalytic domain-like"/>
    <property type="match status" value="1"/>
</dbReference>